<gene>
    <name evidence="3" type="ORF">E6H00_11870</name>
</gene>
<feature type="transmembrane region" description="Helical" evidence="1">
    <location>
        <begin position="201"/>
        <end position="224"/>
    </location>
</feature>
<dbReference type="AlphaFoldDB" id="A0A537JYW4"/>
<dbReference type="InterPro" id="IPR003675">
    <property type="entry name" value="Rce1/LyrA-like_dom"/>
</dbReference>
<name>A0A537JYW4_9BACT</name>
<evidence type="ECO:0000313" key="3">
    <source>
        <dbReference type="EMBL" id="TMI88737.1"/>
    </source>
</evidence>
<evidence type="ECO:0000256" key="1">
    <source>
        <dbReference type="SAM" id="Phobius"/>
    </source>
</evidence>
<keyword evidence="3" id="KW-0482">Metalloprotease</keyword>
<feature type="transmembrane region" description="Helical" evidence="1">
    <location>
        <begin position="236"/>
        <end position="268"/>
    </location>
</feature>
<feature type="transmembrane region" description="Helical" evidence="1">
    <location>
        <begin position="274"/>
        <end position="297"/>
    </location>
</feature>
<feature type="domain" description="CAAX prenyl protease 2/Lysostaphin resistance protein A-like" evidence="2">
    <location>
        <begin position="201"/>
        <end position="287"/>
    </location>
</feature>
<feature type="transmembrane region" description="Helical" evidence="1">
    <location>
        <begin position="95"/>
        <end position="118"/>
    </location>
</feature>
<proteinExistence type="predicted"/>
<feature type="transmembrane region" description="Helical" evidence="1">
    <location>
        <begin position="6"/>
        <end position="23"/>
    </location>
</feature>
<keyword evidence="1" id="KW-0472">Membrane</keyword>
<keyword evidence="3" id="KW-0378">Hydrolase</keyword>
<feature type="transmembrane region" description="Helical" evidence="1">
    <location>
        <begin position="30"/>
        <end position="53"/>
    </location>
</feature>
<dbReference type="Proteomes" id="UP000318509">
    <property type="component" value="Unassembled WGS sequence"/>
</dbReference>
<dbReference type="GO" id="GO:0004175">
    <property type="term" value="F:endopeptidase activity"/>
    <property type="evidence" value="ECO:0007669"/>
    <property type="project" value="UniProtKB-ARBA"/>
</dbReference>
<protein>
    <submittedName>
        <fullName evidence="3">CPBP family intramembrane metalloprotease</fullName>
    </submittedName>
</protein>
<evidence type="ECO:0000313" key="4">
    <source>
        <dbReference type="Proteomes" id="UP000318509"/>
    </source>
</evidence>
<dbReference type="GO" id="GO:0006508">
    <property type="term" value="P:proteolysis"/>
    <property type="evidence" value="ECO:0007669"/>
    <property type="project" value="UniProtKB-KW"/>
</dbReference>
<sequence>MGVLETVMYLLPVAAAGLVFFDARRRMSKLATAMWTLGTLATAGLAASVYLLVRPRAALFWGLGEVAALPAFFVLSLAPFTFVIENVARLPDVLFSLKGILVLTVLQNVVFAGVPLYVALVKYRQPPAGIGLATIPPRRTLTIAGIASAAALLGNVVGQNLTVFGVGLVIGQKAASDLVLRQEIHLPIFRLLQQLHRPRDVAILAIMVGLIVPVGEELFFRGLAYGAFRRLMQRHLAVLASALFFAAAHFELVEFLPILILGVVLAFLYEYTGSLVPCMIAHAVNNLAALALFYLTLPAH</sequence>
<dbReference type="PANTHER" id="PTHR36435:SF1">
    <property type="entry name" value="CAAX AMINO TERMINAL PROTEASE FAMILY PROTEIN"/>
    <property type="match status" value="1"/>
</dbReference>
<dbReference type="GO" id="GO:0008237">
    <property type="term" value="F:metallopeptidase activity"/>
    <property type="evidence" value="ECO:0007669"/>
    <property type="project" value="UniProtKB-KW"/>
</dbReference>
<dbReference type="InterPro" id="IPR052710">
    <property type="entry name" value="CAAX_protease"/>
</dbReference>
<evidence type="ECO:0000259" key="2">
    <source>
        <dbReference type="Pfam" id="PF02517"/>
    </source>
</evidence>
<organism evidence="3 4">
    <name type="scientific">Candidatus Segetimicrobium genomatis</name>
    <dbReference type="NCBI Taxonomy" id="2569760"/>
    <lineage>
        <taxon>Bacteria</taxon>
        <taxon>Bacillati</taxon>
        <taxon>Candidatus Sysuimicrobiota</taxon>
        <taxon>Candidatus Sysuimicrobiia</taxon>
        <taxon>Candidatus Sysuimicrobiales</taxon>
        <taxon>Candidatus Segetimicrobiaceae</taxon>
        <taxon>Candidatus Segetimicrobium</taxon>
    </lineage>
</organism>
<dbReference type="PANTHER" id="PTHR36435">
    <property type="entry name" value="SLR1288 PROTEIN"/>
    <property type="match status" value="1"/>
</dbReference>
<feature type="transmembrane region" description="Helical" evidence="1">
    <location>
        <begin position="59"/>
        <end position="83"/>
    </location>
</feature>
<dbReference type="GO" id="GO:0080120">
    <property type="term" value="P:CAAX-box protein maturation"/>
    <property type="evidence" value="ECO:0007669"/>
    <property type="project" value="UniProtKB-ARBA"/>
</dbReference>
<dbReference type="Pfam" id="PF02517">
    <property type="entry name" value="Rce1-like"/>
    <property type="match status" value="1"/>
</dbReference>
<comment type="caution">
    <text evidence="3">The sequence shown here is derived from an EMBL/GenBank/DDBJ whole genome shotgun (WGS) entry which is preliminary data.</text>
</comment>
<keyword evidence="1" id="KW-0812">Transmembrane</keyword>
<keyword evidence="1" id="KW-1133">Transmembrane helix</keyword>
<keyword evidence="3" id="KW-0645">Protease</keyword>
<dbReference type="EMBL" id="VBAK01000136">
    <property type="protein sequence ID" value="TMI88737.1"/>
    <property type="molecule type" value="Genomic_DNA"/>
</dbReference>
<accession>A0A537JYW4</accession>
<reference evidence="3 4" key="1">
    <citation type="journal article" date="2019" name="Nat. Microbiol.">
        <title>Mediterranean grassland soil C-N compound turnover is dependent on rainfall and depth, and is mediated by genomically divergent microorganisms.</title>
        <authorList>
            <person name="Diamond S."/>
            <person name="Andeer P.F."/>
            <person name="Li Z."/>
            <person name="Crits-Christoph A."/>
            <person name="Burstein D."/>
            <person name="Anantharaman K."/>
            <person name="Lane K.R."/>
            <person name="Thomas B.C."/>
            <person name="Pan C."/>
            <person name="Northen T.R."/>
            <person name="Banfield J.F."/>
        </authorList>
    </citation>
    <scope>NUCLEOTIDE SEQUENCE [LARGE SCALE GENOMIC DNA]</scope>
    <source>
        <strain evidence="3">NP_3</strain>
    </source>
</reference>